<dbReference type="Proteomes" id="UP000251891">
    <property type="component" value="Unassembled WGS sequence"/>
</dbReference>
<evidence type="ECO:0008006" key="4">
    <source>
        <dbReference type="Google" id="ProtNLM"/>
    </source>
</evidence>
<dbReference type="PROSITE" id="PS51318">
    <property type="entry name" value="TAT"/>
    <property type="match status" value="1"/>
</dbReference>
<keyword evidence="3" id="KW-1185">Reference proteome</keyword>
<accession>A0A365H9V0</accession>
<protein>
    <recommendedName>
        <fullName evidence="4">Secreted protein</fullName>
    </recommendedName>
</protein>
<proteinExistence type="predicted"/>
<dbReference type="EMBL" id="QLYX01000003">
    <property type="protein sequence ID" value="RAY15924.1"/>
    <property type="molecule type" value="Genomic_DNA"/>
</dbReference>
<dbReference type="AlphaFoldDB" id="A0A365H9V0"/>
<organism evidence="2 3">
    <name type="scientific">Actinomadura craniellae</name>
    <dbReference type="NCBI Taxonomy" id="2231787"/>
    <lineage>
        <taxon>Bacteria</taxon>
        <taxon>Bacillati</taxon>
        <taxon>Actinomycetota</taxon>
        <taxon>Actinomycetes</taxon>
        <taxon>Streptosporangiales</taxon>
        <taxon>Thermomonosporaceae</taxon>
        <taxon>Actinomadura</taxon>
    </lineage>
</organism>
<reference evidence="2 3" key="1">
    <citation type="submission" date="2018-06" db="EMBL/GenBank/DDBJ databases">
        <title>Actinomadura craniellae sp. nov. isolated from marine sponge Craniella sp.</title>
        <authorList>
            <person name="Li L."/>
            <person name="Xu Q.H."/>
            <person name="Lin H.W."/>
            <person name="Lu Y.H."/>
        </authorList>
    </citation>
    <scope>NUCLEOTIDE SEQUENCE [LARGE SCALE GENOMIC DNA]</scope>
    <source>
        <strain evidence="2 3">LHW63021</strain>
    </source>
</reference>
<name>A0A365H9V0_9ACTN</name>
<evidence type="ECO:0000313" key="2">
    <source>
        <dbReference type="EMBL" id="RAY15924.1"/>
    </source>
</evidence>
<dbReference type="InterPro" id="IPR006311">
    <property type="entry name" value="TAT_signal"/>
</dbReference>
<evidence type="ECO:0000256" key="1">
    <source>
        <dbReference type="SAM" id="SignalP"/>
    </source>
</evidence>
<feature type="signal peptide" evidence="1">
    <location>
        <begin position="1"/>
        <end position="33"/>
    </location>
</feature>
<gene>
    <name evidence="2" type="ORF">DPM19_09235</name>
</gene>
<dbReference type="PROSITE" id="PS51257">
    <property type="entry name" value="PROKAR_LIPOPROTEIN"/>
    <property type="match status" value="1"/>
</dbReference>
<sequence length="137" mass="15200">MNRFEHARRRAVLSFAAAVLACGVASAPPAASAAVRAPSPDKIVAAAVPRPAAPVAAHPRCRNRWEVVHPASVREEARKHSDVLERVRKGDALRSAGCQPRTRYDFRDEMTYLAVRSKRADDRVGWVDVRAVRRARR</sequence>
<comment type="caution">
    <text evidence="2">The sequence shown here is derived from an EMBL/GenBank/DDBJ whole genome shotgun (WGS) entry which is preliminary data.</text>
</comment>
<feature type="chain" id="PRO_5016850831" description="Secreted protein" evidence="1">
    <location>
        <begin position="34"/>
        <end position="137"/>
    </location>
</feature>
<keyword evidence="1" id="KW-0732">Signal</keyword>
<evidence type="ECO:0000313" key="3">
    <source>
        <dbReference type="Proteomes" id="UP000251891"/>
    </source>
</evidence>
<dbReference type="RefSeq" id="WP_111864796.1">
    <property type="nucleotide sequence ID" value="NZ_QLYX01000003.1"/>
</dbReference>